<dbReference type="AlphaFoldDB" id="A0A1P8WJZ1"/>
<dbReference type="GO" id="GO:0032259">
    <property type="term" value="P:methylation"/>
    <property type="evidence" value="ECO:0007669"/>
    <property type="project" value="UniProtKB-KW"/>
</dbReference>
<evidence type="ECO:0000313" key="2">
    <source>
        <dbReference type="EMBL" id="APZ94374.1"/>
    </source>
</evidence>
<accession>A0A1P8WJZ1</accession>
<dbReference type="Proteomes" id="UP000187735">
    <property type="component" value="Chromosome"/>
</dbReference>
<dbReference type="STRING" id="1891926.Fuma_04006"/>
<sequence length="228" mass="23682">MNASLCAQTNTGINMNSLTTQHIAVAGRSIVLSVPADPESLLNAAAEAEGSHDPYWGILWDAALPCAECVLNHHWPAGTKALELGCGAGLVGVAGLMAGLDLTFSDVVPDAVSLAVQNAAANGFAAAKGRAVDIRESPDETFDVLLASDLLYDTALHAPLLKFARSALNGDGEFWLGDPGRQNAAAFVAMARDGGWQVEQRDQAGAIQPPASLAEFQLLVLRPPASVD</sequence>
<dbReference type="InterPro" id="IPR029063">
    <property type="entry name" value="SAM-dependent_MTases_sf"/>
</dbReference>
<keyword evidence="2" id="KW-0489">Methyltransferase</keyword>
<proteinExistence type="predicted"/>
<dbReference type="Pfam" id="PF13847">
    <property type="entry name" value="Methyltransf_31"/>
    <property type="match status" value="1"/>
</dbReference>
<dbReference type="InterPro" id="IPR025714">
    <property type="entry name" value="Methyltranfer_dom"/>
</dbReference>
<dbReference type="InterPro" id="IPR019410">
    <property type="entry name" value="Methyltransf_16"/>
</dbReference>
<dbReference type="KEGG" id="fmr:Fuma_04006"/>
<organism evidence="2 3">
    <name type="scientific">Fuerstiella marisgermanici</name>
    <dbReference type="NCBI Taxonomy" id="1891926"/>
    <lineage>
        <taxon>Bacteria</taxon>
        <taxon>Pseudomonadati</taxon>
        <taxon>Planctomycetota</taxon>
        <taxon>Planctomycetia</taxon>
        <taxon>Planctomycetales</taxon>
        <taxon>Planctomycetaceae</taxon>
        <taxon>Fuerstiella</taxon>
    </lineage>
</organism>
<protein>
    <submittedName>
        <fullName evidence="2">Putative methyltransferase</fullName>
    </submittedName>
</protein>
<dbReference type="SUPFAM" id="SSF53335">
    <property type="entry name" value="S-adenosyl-L-methionine-dependent methyltransferases"/>
    <property type="match status" value="1"/>
</dbReference>
<feature type="domain" description="Methyltransferase" evidence="1">
    <location>
        <begin position="78"/>
        <end position="183"/>
    </location>
</feature>
<keyword evidence="2" id="KW-0808">Transferase</keyword>
<dbReference type="GO" id="GO:0008168">
    <property type="term" value="F:methyltransferase activity"/>
    <property type="evidence" value="ECO:0007669"/>
    <property type="project" value="UniProtKB-KW"/>
</dbReference>
<keyword evidence="3" id="KW-1185">Reference proteome</keyword>
<dbReference type="CDD" id="cd02440">
    <property type="entry name" value="AdoMet_MTases"/>
    <property type="match status" value="1"/>
</dbReference>
<evidence type="ECO:0000313" key="3">
    <source>
        <dbReference type="Proteomes" id="UP000187735"/>
    </source>
</evidence>
<evidence type="ECO:0000259" key="1">
    <source>
        <dbReference type="Pfam" id="PF13847"/>
    </source>
</evidence>
<dbReference type="PANTHER" id="PTHR14614">
    <property type="entry name" value="HEPATOCELLULAR CARCINOMA-ASSOCIATED ANTIGEN"/>
    <property type="match status" value="1"/>
</dbReference>
<gene>
    <name evidence="2" type="ORF">Fuma_04006</name>
</gene>
<dbReference type="Gene3D" id="3.40.50.150">
    <property type="entry name" value="Vaccinia Virus protein VP39"/>
    <property type="match status" value="1"/>
</dbReference>
<dbReference type="EMBL" id="CP017641">
    <property type="protein sequence ID" value="APZ94374.1"/>
    <property type="molecule type" value="Genomic_DNA"/>
</dbReference>
<reference evidence="2 3" key="1">
    <citation type="journal article" date="2016" name="Front. Microbiol.">
        <title>Fuerstia marisgermanicae gen. nov., sp. nov., an Unusual Member of the Phylum Planctomycetes from the German Wadden Sea.</title>
        <authorList>
            <person name="Kohn T."/>
            <person name="Heuer A."/>
            <person name="Jogler M."/>
            <person name="Vollmers J."/>
            <person name="Boedeker C."/>
            <person name="Bunk B."/>
            <person name="Rast P."/>
            <person name="Borchert D."/>
            <person name="Glockner I."/>
            <person name="Freese H.M."/>
            <person name="Klenk H.P."/>
            <person name="Overmann J."/>
            <person name="Kaster A.K."/>
            <person name="Rohde M."/>
            <person name="Wiegand S."/>
            <person name="Jogler C."/>
        </authorList>
    </citation>
    <scope>NUCLEOTIDE SEQUENCE [LARGE SCALE GENOMIC DNA]</scope>
    <source>
        <strain evidence="2 3">NH11</strain>
    </source>
</reference>
<name>A0A1P8WJZ1_9PLAN</name>